<sequence>MGPRKNADEGRRKPGRVPTSCQECRRLKLKCDNVFPCKTCVKRGCQSICPDGSLAAGRGNRMILANTTELHTRIEVLCQRVRELEVALRILHQNYQGSGAEEHPLLREEMLVIKRNVGGMGEIRGGGAGGPGSAEGRGGGSEGGTGSRSASQGDSPNPASGSGSAAQRERDKARPDESPDDSLVDAFGTLMIAANGETTFLGKTARAEYLIHAPYTPAPSSSQCTKDLPHLSTGARLLDMVETPQEDSALAQEVWARLPPWEEAVTLTEAYLAHGRYSWSTLPRAELCGMYMSGIYAHPKEMRTAPRTCWSGLSLLFAVFALGALFEPPATPPSPPNPLGSPSSPHNLGSNTTPPPIHPTAHAYFRTARAALALAQPMVKTTATGVLTLVHLAQWLEHAQAYGELTMNGGVPGPTGEREIVPTGNVGGGASGWVWAYMGLAARLGTSIGLHLNSARWKLDEQTAQRRSRIFWQLFTHDTWVSFSFGRPPSLNASFIDCALPKDEDEYTNNQGGKELGFHSWTWQYARLLHNVMTTAFGAKVPPYTMVLDLDRKIRDFPVPSYLQPNCNELEMPSPTQELIIQRFIVLSSKEATLLNLHRTYFAQALREQPHDLLRHRYGPSVMATYRSAWRLIEGLKSPTRRTPGLIARHNIAWSNALSAAIVMCLMVTRAPSSNLATSCMEELVTVEGLFTAASPSCRAAANLLESIKRLRIKGQEALDQSHSSDPLLTPAELDRLGGKTYYISGGSCIAPDSASPATTSDSDASLEEPGPMPTDFIMMDNLHPRIVQDMKAFEFEMSMPTYNLSQQTPYSGSLFDAPPVLDPQAMTQDAGIYGVDLFPFMAERLMQQQYQQQMQQPQHGGEQPVVPIEGAFSPNPAAALDATWQSFVEQLGF</sequence>
<dbReference type="SMART" id="SM00066">
    <property type="entry name" value="GAL4"/>
    <property type="match status" value="1"/>
</dbReference>
<dbReference type="EMBL" id="KV417499">
    <property type="protein sequence ID" value="KZP29305.1"/>
    <property type="molecule type" value="Genomic_DNA"/>
</dbReference>
<dbReference type="GO" id="GO:0005634">
    <property type="term" value="C:nucleus"/>
    <property type="evidence" value="ECO:0007669"/>
    <property type="project" value="UniProtKB-SubCell"/>
</dbReference>
<feature type="region of interest" description="Disordered" evidence="4">
    <location>
        <begin position="753"/>
        <end position="772"/>
    </location>
</feature>
<dbReference type="PANTHER" id="PTHR31001:SF56">
    <property type="entry name" value="ZN(2)-C6 FUNGAL-TYPE DOMAIN-CONTAINING PROTEIN"/>
    <property type="match status" value="1"/>
</dbReference>
<dbReference type="CDD" id="cd12148">
    <property type="entry name" value="fungal_TF_MHR"/>
    <property type="match status" value="1"/>
</dbReference>
<feature type="domain" description="Zn(2)-C6 fungal-type" evidence="5">
    <location>
        <begin position="20"/>
        <end position="49"/>
    </location>
</feature>
<evidence type="ECO:0000313" key="7">
    <source>
        <dbReference type="Proteomes" id="UP000076532"/>
    </source>
</evidence>
<dbReference type="InterPro" id="IPR050613">
    <property type="entry name" value="Sec_Metabolite_Reg"/>
</dbReference>
<gene>
    <name evidence="6" type="ORF">FIBSPDRAFT_778741</name>
</gene>
<proteinExistence type="predicted"/>
<dbReference type="SUPFAM" id="SSF57701">
    <property type="entry name" value="Zn2/Cys6 DNA-binding domain"/>
    <property type="match status" value="1"/>
</dbReference>
<evidence type="ECO:0000259" key="5">
    <source>
        <dbReference type="PROSITE" id="PS50048"/>
    </source>
</evidence>
<dbReference type="GO" id="GO:0003677">
    <property type="term" value="F:DNA binding"/>
    <property type="evidence" value="ECO:0007669"/>
    <property type="project" value="InterPro"/>
</dbReference>
<dbReference type="OrthoDB" id="424974at2759"/>
<keyword evidence="3" id="KW-0539">Nucleus</keyword>
<evidence type="ECO:0000256" key="3">
    <source>
        <dbReference type="ARBA" id="ARBA00023242"/>
    </source>
</evidence>
<protein>
    <recommendedName>
        <fullName evidence="5">Zn(2)-C6 fungal-type domain-containing protein</fullName>
    </recommendedName>
</protein>
<dbReference type="CDD" id="cd00067">
    <property type="entry name" value="GAL4"/>
    <property type="match status" value="1"/>
</dbReference>
<dbReference type="GO" id="GO:0006351">
    <property type="term" value="P:DNA-templated transcription"/>
    <property type="evidence" value="ECO:0007669"/>
    <property type="project" value="InterPro"/>
</dbReference>
<dbReference type="GO" id="GO:0008270">
    <property type="term" value="F:zinc ion binding"/>
    <property type="evidence" value="ECO:0007669"/>
    <property type="project" value="InterPro"/>
</dbReference>
<accession>A0A166SCZ4</accession>
<evidence type="ECO:0000256" key="1">
    <source>
        <dbReference type="ARBA" id="ARBA00004123"/>
    </source>
</evidence>
<dbReference type="Pfam" id="PF04082">
    <property type="entry name" value="Fungal_trans"/>
    <property type="match status" value="1"/>
</dbReference>
<feature type="compositionally biased region" description="Basic and acidic residues" evidence="4">
    <location>
        <begin position="167"/>
        <end position="177"/>
    </location>
</feature>
<feature type="region of interest" description="Disordered" evidence="4">
    <location>
        <begin position="331"/>
        <end position="360"/>
    </location>
</feature>
<dbReference type="PROSITE" id="PS50048">
    <property type="entry name" value="ZN2_CY6_FUNGAL_2"/>
    <property type="match status" value="1"/>
</dbReference>
<dbReference type="InterPro" id="IPR036864">
    <property type="entry name" value="Zn2-C6_fun-type_DNA-bd_sf"/>
</dbReference>
<feature type="region of interest" description="Disordered" evidence="4">
    <location>
        <begin position="122"/>
        <end position="182"/>
    </location>
</feature>
<dbReference type="PROSITE" id="PS00463">
    <property type="entry name" value="ZN2_CY6_FUNGAL_1"/>
    <property type="match status" value="1"/>
</dbReference>
<feature type="compositionally biased region" description="Low complexity" evidence="4">
    <location>
        <begin position="753"/>
        <end position="764"/>
    </location>
</feature>
<reference evidence="6 7" key="1">
    <citation type="journal article" date="2016" name="Mol. Biol. Evol.">
        <title>Comparative Genomics of Early-Diverging Mushroom-Forming Fungi Provides Insights into the Origins of Lignocellulose Decay Capabilities.</title>
        <authorList>
            <person name="Nagy L.G."/>
            <person name="Riley R."/>
            <person name="Tritt A."/>
            <person name="Adam C."/>
            <person name="Daum C."/>
            <person name="Floudas D."/>
            <person name="Sun H."/>
            <person name="Yadav J.S."/>
            <person name="Pangilinan J."/>
            <person name="Larsson K.H."/>
            <person name="Matsuura K."/>
            <person name="Barry K."/>
            <person name="Labutti K."/>
            <person name="Kuo R."/>
            <person name="Ohm R.A."/>
            <person name="Bhattacharya S.S."/>
            <person name="Shirouzu T."/>
            <person name="Yoshinaga Y."/>
            <person name="Martin F.M."/>
            <person name="Grigoriev I.V."/>
            <person name="Hibbett D.S."/>
        </authorList>
    </citation>
    <scope>NUCLEOTIDE SEQUENCE [LARGE SCALE GENOMIC DNA]</scope>
    <source>
        <strain evidence="6 7">CBS 109695</strain>
    </source>
</reference>
<organism evidence="6 7">
    <name type="scientific">Athelia psychrophila</name>
    <dbReference type="NCBI Taxonomy" id="1759441"/>
    <lineage>
        <taxon>Eukaryota</taxon>
        <taxon>Fungi</taxon>
        <taxon>Dikarya</taxon>
        <taxon>Basidiomycota</taxon>
        <taxon>Agaricomycotina</taxon>
        <taxon>Agaricomycetes</taxon>
        <taxon>Agaricomycetidae</taxon>
        <taxon>Atheliales</taxon>
        <taxon>Atheliaceae</taxon>
        <taxon>Athelia</taxon>
    </lineage>
</organism>
<evidence type="ECO:0000256" key="2">
    <source>
        <dbReference type="ARBA" id="ARBA00022723"/>
    </source>
</evidence>
<dbReference type="PANTHER" id="PTHR31001">
    <property type="entry name" value="UNCHARACTERIZED TRANSCRIPTIONAL REGULATORY PROTEIN"/>
    <property type="match status" value="1"/>
</dbReference>
<keyword evidence="2" id="KW-0479">Metal-binding</keyword>
<dbReference type="STRING" id="436010.A0A166SCZ4"/>
<feature type="compositionally biased region" description="Gly residues" evidence="4">
    <location>
        <begin position="122"/>
        <end position="146"/>
    </location>
</feature>
<dbReference type="InterPro" id="IPR007219">
    <property type="entry name" value="XnlR_reg_dom"/>
</dbReference>
<dbReference type="GO" id="GO:0000981">
    <property type="term" value="F:DNA-binding transcription factor activity, RNA polymerase II-specific"/>
    <property type="evidence" value="ECO:0007669"/>
    <property type="project" value="InterPro"/>
</dbReference>
<name>A0A166SCZ4_9AGAM</name>
<evidence type="ECO:0000313" key="6">
    <source>
        <dbReference type="EMBL" id="KZP29305.1"/>
    </source>
</evidence>
<dbReference type="Gene3D" id="4.10.240.10">
    <property type="entry name" value="Zn(2)-C6 fungal-type DNA-binding domain"/>
    <property type="match status" value="1"/>
</dbReference>
<comment type="subcellular location">
    <subcellularLocation>
        <location evidence="1">Nucleus</location>
    </subcellularLocation>
</comment>
<dbReference type="AlphaFoldDB" id="A0A166SCZ4"/>
<dbReference type="SMART" id="SM00906">
    <property type="entry name" value="Fungal_trans"/>
    <property type="match status" value="1"/>
</dbReference>
<dbReference type="Proteomes" id="UP000076532">
    <property type="component" value="Unassembled WGS sequence"/>
</dbReference>
<dbReference type="InterPro" id="IPR001138">
    <property type="entry name" value="Zn2Cys6_DnaBD"/>
</dbReference>
<keyword evidence="7" id="KW-1185">Reference proteome</keyword>
<evidence type="ECO:0000256" key="4">
    <source>
        <dbReference type="SAM" id="MobiDB-lite"/>
    </source>
</evidence>